<comment type="caution">
    <text evidence="4">The sequence shown here is derived from an EMBL/GenBank/DDBJ whole genome shotgun (WGS) entry which is preliminary data.</text>
</comment>
<dbReference type="InterPro" id="IPR048846">
    <property type="entry name" value="PaaX-like_central"/>
</dbReference>
<dbReference type="AlphaFoldDB" id="A0A919NZB8"/>
<gene>
    <name evidence="4" type="primary">paaX_4</name>
    <name evidence="4" type="ORF">Ate02nite_93240</name>
</gene>
<dbReference type="Proteomes" id="UP000623608">
    <property type="component" value="Unassembled WGS sequence"/>
</dbReference>
<dbReference type="PANTHER" id="PTHR30319">
    <property type="entry name" value="PHENYLACETIC ACID REGULATOR-RELATED TRANSCRIPTIONAL REPRESSOR"/>
    <property type="match status" value="1"/>
</dbReference>
<keyword evidence="5" id="KW-1185">Reference proteome</keyword>
<feature type="domain" description="Transcriptional repressor PaaX-like C-terminal" evidence="2">
    <location>
        <begin position="197"/>
        <end position="276"/>
    </location>
</feature>
<accession>A0A919NZB8</accession>
<evidence type="ECO:0000259" key="3">
    <source>
        <dbReference type="Pfam" id="PF20803"/>
    </source>
</evidence>
<dbReference type="Gene3D" id="1.10.10.10">
    <property type="entry name" value="Winged helix-like DNA-binding domain superfamily/Winged helix DNA-binding domain"/>
    <property type="match status" value="1"/>
</dbReference>
<dbReference type="InterPro" id="IPR036388">
    <property type="entry name" value="WH-like_DNA-bd_sf"/>
</dbReference>
<sequence>MTLVNKLPDITAHAANNAGTVRDVPPSPAASAIMLTFLGDHVLDQGVCVYSGSVIEVLARAGISEEATRSTLTRMTARGLLRRQRHGRRMYFGLTGRSVRVLHDGAVRLWQTGAVNHDWDGTWTLLAFSLPGERQRERHDLRAALAWAGFGPVQGGLWIAPGTPEIESVLALGPHIRVFHARADASTDVTEMIAGAYDLPALAARYTDFGTRWEGSAIPADPLAAKLHLVTDWLQIIRRDPRLPMPHLPQSWPAVAAQELFFRLNQQLAGPAATIAAGLLETVPALSGDDSDRPAAAADQLGG</sequence>
<evidence type="ECO:0000259" key="2">
    <source>
        <dbReference type="Pfam" id="PF08223"/>
    </source>
</evidence>
<proteinExistence type="predicted"/>
<evidence type="ECO:0000313" key="5">
    <source>
        <dbReference type="Proteomes" id="UP000623608"/>
    </source>
</evidence>
<dbReference type="Gene3D" id="3.30.70.2650">
    <property type="match status" value="1"/>
</dbReference>
<dbReference type="GO" id="GO:0006351">
    <property type="term" value="P:DNA-templated transcription"/>
    <property type="evidence" value="ECO:0007669"/>
    <property type="project" value="InterPro"/>
</dbReference>
<protein>
    <submittedName>
        <fullName evidence="4">PaaX family transcriptional regulator</fullName>
    </submittedName>
</protein>
<feature type="domain" description="Transcriptional repressor PaaX-like central Cas2-like" evidence="3">
    <location>
        <begin position="117"/>
        <end position="186"/>
    </location>
</feature>
<reference evidence="4" key="1">
    <citation type="submission" date="2021-01" db="EMBL/GenBank/DDBJ databases">
        <title>Whole genome shotgun sequence of Actinoplanes tereljensis NBRC 105297.</title>
        <authorList>
            <person name="Komaki H."/>
            <person name="Tamura T."/>
        </authorList>
    </citation>
    <scope>NUCLEOTIDE SEQUENCE</scope>
    <source>
        <strain evidence="4">NBRC 105297</strain>
    </source>
</reference>
<dbReference type="InterPro" id="IPR012906">
    <property type="entry name" value="PaaX-like_N"/>
</dbReference>
<dbReference type="Pfam" id="PF08223">
    <property type="entry name" value="PaaX_C"/>
    <property type="match status" value="1"/>
</dbReference>
<dbReference type="Pfam" id="PF20803">
    <property type="entry name" value="PaaX_M"/>
    <property type="match status" value="1"/>
</dbReference>
<feature type="domain" description="Transcriptional repressor PaaX-like N-terminal" evidence="1">
    <location>
        <begin position="30"/>
        <end position="97"/>
    </location>
</feature>
<evidence type="ECO:0000313" key="4">
    <source>
        <dbReference type="EMBL" id="GIF26594.1"/>
    </source>
</evidence>
<dbReference type="EMBL" id="BOMY01000061">
    <property type="protein sequence ID" value="GIF26594.1"/>
    <property type="molecule type" value="Genomic_DNA"/>
</dbReference>
<name>A0A919NZB8_9ACTN</name>
<dbReference type="PANTHER" id="PTHR30319:SF1">
    <property type="entry name" value="TRANSCRIPTIONAL REPRESSOR PAAX"/>
    <property type="match status" value="1"/>
</dbReference>
<evidence type="ECO:0000259" key="1">
    <source>
        <dbReference type="Pfam" id="PF07848"/>
    </source>
</evidence>
<organism evidence="4 5">
    <name type="scientific">Paractinoplanes tereljensis</name>
    <dbReference type="NCBI Taxonomy" id="571912"/>
    <lineage>
        <taxon>Bacteria</taxon>
        <taxon>Bacillati</taxon>
        <taxon>Actinomycetota</taxon>
        <taxon>Actinomycetes</taxon>
        <taxon>Micromonosporales</taxon>
        <taxon>Micromonosporaceae</taxon>
        <taxon>Paractinoplanes</taxon>
    </lineage>
</organism>
<dbReference type="Gene3D" id="1.20.58.1460">
    <property type="match status" value="1"/>
</dbReference>
<dbReference type="PIRSF" id="PIRSF020623">
    <property type="entry name" value="PaaX"/>
    <property type="match status" value="1"/>
</dbReference>
<dbReference type="InterPro" id="IPR013225">
    <property type="entry name" value="PaaX_C"/>
</dbReference>
<dbReference type="Pfam" id="PF07848">
    <property type="entry name" value="PaaX"/>
    <property type="match status" value="1"/>
</dbReference>
<dbReference type="InterPro" id="IPR011965">
    <property type="entry name" value="PaaX_trns_reg"/>
</dbReference>